<dbReference type="Pfam" id="PF03328">
    <property type="entry name" value="HpcH_HpaI"/>
    <property type="match status" value="1"/>
</dbReference>
<sequence length="270" mass="28831">MVTYNNVLTTKASSGRLCKAFGIRLVANPLVVQLAKNAGFDALFIDLEHSTLSLADASSIACAGLLSGLTPFTRVPHECGMGFVQQVLDGGAMGIVFPHIHSAADAKAAAEMCKFPPLGRRSMWGQQPVLGLRITPVDRVVETCDRMGSSVIVMIESEDSVENIDSIAAVQGIDVLLVGCVDLSIDMGMPGDFASKKFRSALEAVSVACRRHGKLMGLAGLYDNRESQDWAINTLQVRFMLCQQDSNVLALGAIQCAEAVASVAEPFRRT</sequence>
<evidence type="ECO:0000259" key="4">
    <source>
        <dbReference type="Pfam" id="PF03328"/>
    </source>
</evidence>
<protein>
    <recommendedName>
        <fullName evidence="4">HpcH/HpaI aldolase/citrate lyase domain-containing protein</fullName>
    </recommendedName>
</protein>
<dbReference type="InterPro" id="IPR050251">
    <property type="entry name" value="HpcH-HpaI_aldolase"/>
</dbReference>
<organism evidence="5 6">
    <name type="scientific">Bionectria ochroleuca</name>
    <name type="common">Gliocladium roseum</name>
    <dbReference type="NCBI Taxonomy" id="29856"/>
    <lineage>
        <taxon>Eukaryota</taxon>
        <taxon>Fungi</taxon>
        <taxon>Dikarya</taxon>
        <taxon>Ascomycota</taxon>
        <taxon>Pezizomycotina</taxon>
        <taxon>Sordariomycetes</taxon>
        <taxon>Hypocreomycetidae</taxon>
        <taxon>Hypocreales</taxon>
        <taxon>Bionectriaceae</taxon>
        <taxon>Clonostachys</taxon>
    </lineage>
</organism>
<keyword evidence="2" id="KW-0479">Metal-binding</keyword>
<dbReference type="PANTHER" id="PTHR30502:SF0">
    <property type="entry name" value="PHOSPHOENOLPYRUVATE CARBOXYLASE FAMILY PROTEIN"/>
    <property type="match status" value="1"/>
</dbReference>
<evidence type="ECO:0000313" key="6">
    <source>
        <dbReference type="Proteomes" id="UP000766486"/>
    </source>
</evidence>
<keyword evidence="3" id="KW-0456">Lyase</keyword>
<dbReference type="Gene3D" id="3.20.20.60">
    <property type="entry name" value="Phosphoenolpyruvate-binding domains"/>
    <property type="match status" value="1"/>
</dbReference>
<comment type="similarity">
    <text evidence="1">Belongs to the HpcH/HpaI aldolase family.</text>
</comment>
<proteinExistence type="inferred from homology"/>
<gene>
    <name evidence="5" type="ORF">CLO192961_LOCUS478405</name>
</gene>
<dbReference type="InterPro" id="IPR015813">
    <property type="entry name" value="Pyrv/PenolPyrv_kinase-like_dom"/>
</dbReference>
<feature type="domain" description="HpcH/HpaI aldolase/citrate lyase" evidence="4">
    <location>
        <begin position="27"/>
        <end position="214"/>
    </location>
</feature>
<dbReference type="InterPro" id="IPR040442">
    <property type="entry name" value="Pyrv_kinase-like_dom_sf"/>
</dbReference>
<dbReference type="EMBL" id="CABFNS010001021">
    <property type="protein sequence ID" value="VUC37645.1"/>
    <property type="molecule type" value="Genomic_DNA"/>
</dbReference>
<dbReference type="Proteomes" id="UP000766486">
    <property type="component" value="Unassembled WGS sequence"/>
</dbReference>
<evidence type="ECO:0000256" key="3">
    <source>
        <dbReference type="ARBA" id="ARBA00023239"/>
    </source>
</evidence>
<comment type="caution">
    <text evidence="5">The sequence shown here is derived from an EMBL/GenBank/DDBJ whole genome shotgun (WGS) entry which is preliminary data.</text>
</comment>
<name>A0ABY6V1Q6_BIOOC</name>
<dbReference type="InterPro" id="IPR005000">
    <property type="entry name" value="Aldolase/citrate-lyase_domain"/>
</dbReference>
<evidence type="ECO:0000256" key="1">
    <source>
        <dbReference type="ARBA" id="ARBA00005568"/>
    </source>
</evidence>
<reference evidence="5 6" key="1">
    <citation type="submission" date="2019-06" db="EMBL/GenBank/DDBJ databases">
        <authorList>
            <person name="Broberg M."/>
        </authorList>
    </citation>
    <scope>NUCLEOTIDE SEQUENCE [LARGE SCALE GENOMIC DNA]</scope>
</reference>
<accession>A0ABY6V1Q6</accession>
<dbReference type="PANTHER" id="PTHR30502">
    <property type="entry name" value="2-KETO-3-DEOXY-L-RHAMNONATE ALDOLASE"/>
    <property type="match status" value="1"/>
</dbReference>
<keyword evidence="6" id="KW-1185">Reference proteome</keyword>
<evidence type="ECO:0000256" key="2">
    <source>
        <dbReference type="ARBA" id="ARBA00022723"/>
    </source>
</evidence>
<evidence type="ECO:0000313" key="5">
    <source>
        <dbReference type="EMBL" id="VUC37645.1"/>
    </source>
</evidence>
<dbReference type="SUPFAM" id="SSF51621">
    <property type="entry name" value="Phosphoenolpyruvate/pyruvate domain"/>
    <property type="match status" value="1"/>
</dbReference>